<feature type="compositionally biased region" description="Polar residues" evidence="1">
    <location>
        <begin position="385"/>
        <end position="406"/>
    </location>
</feature>
<evidence type="ECO:0000256" key="1">
    <source>
        <dbReference type="SAM" id="MobiDB-lite"/>
    </source>
</evidence>
<dbReference type="AlphaFoldDB" id="A0A2J6Q9S9"/>
<dbReference type="Proteomes" id="UP000235672">
    <property type="component" value="Unassembled WGS sequence"/>
</dbReference>
<feature type="compositionally biased region" description="Acidic residues" evidence="1">
    <location>
        <begin position="361"/>
        <end position="370"/>
    </location>
</feature>
<evidence type="ECO:0000313" key="3">
    <source>
        <dbReference type="Proteomes" id="UP000235672"/>
    </source>
</evidence>
<organism evidence="2 3">
    <name type="scientific">Hyaloscypha hepaticicola</name>
    <dbReference type="NCBI Taxonomy" id="2082293"/>
    <lineage>
        <taxon>Eukaryota</taxon>
        <taxon>Fungi</taxon>
        <taxon>Dikarya</taxon>
        <taxon>Ascomycota</taxon>
        <taxon>Pezizomycotina</taxon>
        <taxon>Leotiomycetes</taxon>
        <taxon>Helotiales</taxon>
        <taxon>Hyaloscyphaceae</taxon>
        <taxon>Hyaloscypha</taxon>
    </lineage>
</organism>
<feature type="compositionally biased region" description="Basic and acidic residues" evidence="1">
    <location>
        <begin position="344"/>
        <end position="360"/>
    </location>
</feature>
<feature type="region of interest" description="Disordered" evidence="1">
    <location>
        <begin position="320"/>
        <end position="477"/>
    </location>
</feature>
<protein>
    <submittedName>
        <fullName evidence="2">Uncharacterized protein</fullName>
    </submittedName>
</protein>
<proteinExistence type="predicted"/>
<accession>A0A2J6Q9S9</accession>
<feature type="region of interest" description="Disordered" evidence="1">
    <location>
        <begin position="148"/>
        <end position="167"/>
    </location>
</feature>
<dbReference type="OrthoDB" id="5398515at2759"/>
<feature type="compositionally biased region" description="Low complexity" evidence="1">
    <location>
        <begin position="78"/>
        <end position="103"/>
    </location>
</feature>
<reference evidence="2 3" key="1">
    <citation type="submission" date="2016-05" db="EMBL/GenBank/DDBJ databases">
        <title>A degradative enzymes factory behind the ericoid mycorrhizal symbiosis.</title>
        <authorList>
            <consortium name="DOE Joint Genome Institute"/>
            <person name="Martino E."/>
            <person name="Morin E."/>
            <person name="Grelet G."/>
            <person name="Kuo A."/>
            <person name="Kohler A."/>
            <person name="Daghino S."/>
            <person name="Barry K."/>
            <person name="Choi C."/>
            <person name="Cichocki N."/>
            <person name="Clum A."/>
            <person name="Copeland A."/>
            <person name="Hainaut M."/>
            <person name="Haridas S."/>
            <person name="Labutti K."/>
            <person name="Lindquist E."/>
            <person name="Lipzen A."/>
            <person name="Khouja H.-R."/>
            <person name="Murat C."/>
            <person name="Ohm R."/>
            <person name="Olson A."/>
            <person name="Spatafora J."/>
            <person name="Veneault-Fourrey C."/>
            <person name="Henrissat B."/>
            <person name="Grigoriev I."/>
            <person name="Martin F."/>
            <person name="Perotto S."/>
        </authorList>
    </citation>
    <scope>NUCLEOTIDE SEQUENCE [LARGE SCALE GENOMIC DNA]</scope>
    <source>
        <strain evidence="2 3">UAMH 7357</strain>
    </source>
</reference>
<feature type="region of interest" description="Disordered" evidence="1">
    <location>
        <begin position="229"/>
        <end position="280"/>
    </location>
</feature>
<keyword evidence="3" id="KW-1185">Reference proteome</keyword>
<sequence length="477" mass="51293">MTSAKMAASLKPSTPPPESESPINCPSTPRFGPVDDGYQPYSSTRKSARKSARFSQRSSNEEPSSAQSLPPLRNASGSSEVAPTSASASPSSSQTAAKKPSPKTSSIVGGRKVSGALDYKGTASAATSLGLPAPKDQGKTDTLRVTAVFPQNGMLPTPDKTPQKKPEEHNKVAIAAIARNLFPVRSATDEEVMPSLKKRSKKHTGFTLASFAAEEDAPIQIYTDSHERAPVVDPSPENPFYSQGSAAVPAAVPEPTKRASKRRKTVTVPGEGDQSIEDLQEREDGMVYTFRGKQVFRKFKDIDAPDYYNEDGIDEAELDEFLPSPLRGPVTRSTVKPRILFPNEEQKKLRSHKTEVGEPKPEDEEADTDIEDRKDLSAAKGKINNRATTSTAVELSSASSPNTTRATRSKYVDLSSSPGAPTSDDEHLRTPPKHNARRTANVSPCAELSRSAKAKVNKNKREGEALTRGGGGKKLRG</sequence>
<evidence type="ECO:0000313" key="2">
    <source>
        <dbReference type="EMBL" id="PMD23005.1"/>
    </source>
</evidence>
<feature type="region of interest" description="Disordered" evidence="1">
    <location>
        <begin position="1"/>
        <end position="112"/>
    </location>
</feature>
<gene>
    <name evidence="2" type="ORF">NA56DRAFT_657768</name>
</gene>
<dbReference type="EMBL" id="KZ613476">
    <property type="protein sequence ID" value="PMD23005.1"/>
    <property type="molecule type" value="Genomic_DNA"/>
</dbReference>
<name>A0A2J6Q9S9_9HELO</name>